<organism evidence="1 2">
    <name type="scientific">Fonticella tunisiensis</name>
    <dbReference type="NCBI Taxonomy" id="1096341"/>
    <lineage>
        <taxon>Bacteria</taxon>
        <taxon>Bacillati</taxon>
        <taxon>Bacillota</taxon>
        <taxon>Clostridia</taxon>
        <taxon>Eubacteriales</taxon>
        <taxon>Clostridiaceae</taxon>
        <taxon>Fonticella</taxon>
    </lineage>
</organism>
<comment type="caution">
    <text evidence="1">The sequence shown here is derived from an EMBL/GenBank/DDBJ whole genome shotgun (WGS) entry which is preliminary data.</text>
</comment>
<dbReference type="AlphaFoldDB" id="A0A4R7KRM7"/>
<dbReference type="InterPro" id="IPR024232">
    <property type="entry name" value="SpoIIIAH"/>
</dbReference>
<dbReference type="OrthoDB" id="1707181at2"/>
<dbReference type="Pfam" id="PF12685">
    <property type="entry name" value="SpoIIIAH"/>
    <property type="match status" value="1"/>
</dbReference>
<dbReference type="RefSeq" id="WP_133627578.1">
    <property type="nucleotide sequence ID" value="NZ_SOAZ01000005.1"/>
</dbReference>
<keyword evidence="2" id="KW-1185">Reference proteome</keyword>
<accession>A0A4R7KRM7</accession>
<dbReference type="EMBL" id="SOAZ01000005">
    <property type="protein sequence ID" value="TDT61947.1"/>
    <property type="molecule type" value="Genomic_DNA"/>
</dbReference>
<sequence length="163" mass="18199">MQETRRQTMIIAVLIVLIAIAGVFAKRFNESAKDTNALNTEASHTGKSMALQELRITHQNERNALMQNYEAVSKDDKQTEQARNEASKKYMELASMGSKENEVETKLKEMGFEDVLCIINDNGVEVYIKGDQASISDQGAEIMDAVVKTTKFLPRNVSIKPAE</sequence>
<evidence type="ECO:0000313" key="2">
    <source>
        <dbReference type="Proteomes" id="UP000295325"/>
    </source>
</evidence>
<evidence type="ECO:0000313" key="1">
    <source>
        <dbReference type="EMBL" id="TDT61947.1"/>
    </source>
</evidence>
<dbReference type="Proteomes" id="UP000295325">
    <property type="component" value="Unassembled WGS sequence"/>
</dbReference>
<proteinExistence type="predicted"/>
<dbReference type="InterPro" id="IPR038503">
    <property type="entry name" value="SpoIIIAH_sf"/>
</dbReference>
<reference evidence="1 2" key="1">
    <citation type="submission" date="2019-03" db="EMBL/GenBank/DDBJ databases">
        <title>Genomic Encyclopedia of Type Strains, Phase IV (KMG-IV): sequencing the most valuable type-strain genomes for metagenomic binning, comparative biology and taxonomic classification.</title>
        <authorList>
            <person name="Goeker M."/>
        </authorList>
    </citation>
    <scope>NUCLEOTIDE SEQUENCE [LARGE SCALE GENOMIC DNA]</scope>
    <source>
        <strain evidence="1 2">DSM 24455</strain>
    </source>
</reference>
<protein>
    <submittedName>
        <fullName evidence="1">Stage III sporulation protein AH</fullName>
    </submittedName>
</protein>
<name>A0A4R7KRM7_9CLOT</name>
<gene>
    <name evidence="1" type="ORF">EDD71_105127</name>
</gene>
<dbReference type="Gene3D" id="1.10.287.4300">
    <property type="entry name" value="Stage III sporulation protein AH-like"/>
    <property type="match status" value="1"/>
</dbReference>